<reference evidence="2 3" key="1">
    <citation type="journal article" date="2023" name="Sci. Data">
        <title>Genome assembly of the Korean intertidal mud-creeper Batillaria attramentaria.</title>
        <authorList>
            <person name="Patra A.K."/>
            <person name="Ho P.T."/>
            <person name="Jun S."/>
            <person name="Lee S.J."/>
            <person name="Kim Y."/>
            <person name="Won Y.J."/>
        </authorList>
    </citation>
    <scope>NUCLEOTIDE SEQUENCE [LARGE SCALE GENOMIC DNA]</scope>
    <source>
        <strain evidence="2">Wonlab-2016</strain>
    </source>
</reference>
<evidence type="ECO:0000313" key="2">
    <source>
        <dbReference type="EMBL" id="KAK7491688.1"/>
    </source>
</evidence>
<dbReference type="PANTHER" id="PTHR31094:SF2">
    <property type="entry name" value="RIKEN CDNA 2310061I04 GENE"/>
    <property type="match status" value="1"/>
</dbReference>
<protein>
    <submittedName>
        <fullName evidence="2">Uncharacterized protein</fullName>
    </submittedName>
</protein>
<name>A0ABD0KXL0_9CAEN</name>
<comment type="caution">
    <text evidence="2">The sequence shown here is derived from an EMBL/GenBank/DDBJ whole genome shotgun (WGS) entry which is preliminary data.</text>
</comment>
<sequence length="463" mass="51535">MALHAKILKHNILRVSKLRKLSHTTQAIEKNFEKNVSSCHRLDLEENLGCCSLSGNVCLQPEVSVLGPPKASSSWCTRLDLAELSPCQQQSVSLGHLPPQHKALMQLSVSGLETLLLSNSTDSVSGVFHPHDCLSSIVKPVSYTADDIFTQPADCSVQCSPALTSGQDVCENHVVTLVIKGDQDLDSDQTVLRTRLCDEGDFMTESDVIVQGNVRCSDIKVQVSECDQEAGSHGNVPPAELHTVLFSTEAGKRSAEREESTAPQGSEKGPNMDQLRTVERFFIESLPHLFKSRMDYSIYHPSVVFENNFWGKEEVTVGITQYATQIMKLRALTHLKYAHVHLEVVSSACLLEEGVVRIQWRIVGLSQLKALKFWKYTAWSYGKAFREDAEWIEGISILHVNKDGQVVKHRMDRMTPDEEQLTRKTPSLATRLAVIMGLSTPKTGLTDFSSFLCRRSMLAQKLT</sequence>
<proteinExistence type="predicted"/>
<dbReference type="PANTHER" id="PTHR31094">
    <property type="entry name" value="RIKEN CDNA 2310061I04 GENE"/>
    <property type="match status" value="1"/>
</dbReference>
<evidence type="ECO:0000313" key="3">
    <source>
        <dbReference type="Proteomes" id="UP001519460"/>
    </source>
</evidence>
<dbReference type="Proteomes" id="UP001519460">
    <property type="component" value="Unassembled WGS sequence"/>
</dbReference>
<feature type="region of interest" description="Disordered" evidence="1">
    <location>
        <begin position="250"/>
        <end position="271"/>
    </location>
</feature>
<accession>A0ABD0KXL0</accession>
<evidence type="ECO:0000256" key="1">
    <source>
        <dbReference type="SAM" id="MobiDB-lite"/>
    </source>
</evidence>
<feature type="compositionally biased region" description="Basic and acidic residues" evidence="1">
    <location>
        <begin position="250"/>
        <end position="260"/>
    </location>
</feature>
<dbReference type="EMBL" id="JACVVK020000112">
    <property type="protein sequence ID" value="KAK7491688.1"/>
    <property type="molecule type" value="Genomic_DNA"/>
</dbReference>
<dbReference type="AlphaFoldDB" id="A0ABD0KXL0"/>
<dbReference type="Pfam" id="PF10184">
    <property type="entry name" value="DUF2358"/>
    <property type="match status" value="1"/>
</dbReference>
<keyword evidence="3" id="KW-1185">Reference proteome</keyword>
<gene>
    <name evidence="2" type="ORF">BaRGS_00017141</name>
</gene>
<organism evidence="2 3">
    <name type="scientific">Batillaria attramentaria</name>
    <dbReference type="NCBI Taxonomy" id="370345"/>
    <lineage>
        <taxon>Eukaryota</taxon>
        <taxon>Metazoa</taxon>
        <taxon>Spiralia</taxon>
        <taxon>Lophotrochozoa</taxon>
        <taxon>Mollusca</taxon>
        <taxon>Gastropoda</taxon>
        <taxon>Caenogastropoda</taxon>
        <taxon>Sorbeoconcha</taxon>
        <taxon>Cerithioidea</taxon>
        <taxon>Batillariidae</taxon>
        <taxon>Batillaria</taxon>
    </lineage>
</organism>
<dbReference type="InterPro" id="IPR018790">
    <property type="entry name" value="DUF2358"/>
</dbReference>